<dbReference type="AlphaFoldDB" id="X0WD14"/>
<sequence>TGIASSCNNLGIYHNALINNDTQISGDCWPDTWSAPLDTTGTGELRTAGNFWSTYWGEDNGKGGGVAGDWIGDTLLPAENGDNYPLMDSSIPAGLRSLWCNANFEYSPAKSAPMGMKWGGWNCDPRRFWYTCTWSPIDAHVTNELSQELSKVINEIGLGAHYMEDSSVVPGHTLARFTIPSYSGQSPSGETTLFITGLADETYEVEHWVRAYGEVIHHLLIPDGFVREGETQTVVTSFDLYVDPDTGEVTPEARLKVGIDVMPGS</sequence>
<comment type="caution">
    <text evidence="1">The sequence shown here is derived from an EMBL/GenBank/DDBJ whole genome shotgun (WGS) entry which is preliminary data.</text>
</comment>
<name>X0WD14_9ZZZZ</name>
<feature type="non-terminal residue" evidence="1">
    <location>
        <position position="265"/>
    </location>
</feature>
<dbReference type="EMBL" id="BARS01027315">
    <property type="protein sequence ID" value="GAG10566.1"/>
    <property type="molecule type" value="Genomic_DNA"/>
</dbReference>
<reference evidence="1" key="1">
    <citation type="journal article" date="2014" name="Front. Microbiol.">
        <title>High frequency of phylogenetically diverse reductive dehalogenase-homologous genes in deep subseafloor sedimentary metagenomes.</title>
        <authorList>
            <person name="Kawai M."/>
            <person name="Futagami T."/>
            <person name="Toyoda A."/>
            <person name="Takaki Y."/>
            <person name="Nishi S."/>
            <person name="Hori S."/>
            <person name="Arai W."/>
            <person name="Tsubouchi T."/>
            <person name="Morono Y."/>
            <person name="Uchiyama I."/>
            <person name="Ito T."/>
            <person name="Fujiyama A."/>
            <person name="Inagaki F."/>
            <person name="Takami H."/>
        </authorList>
    </citation>
    <scope>NUCLEOTIDE SEQUENCE</scope>
    <source>
        <strain evidence="1">Expedition CK06-06</strain>
    </source>
</reference>
<organism evidence="1">
    <name type="scientific">marine sediment metagenome</name>
    <dbReference type="NCBI Taxonomy" id="412755"/>
    <lineage>
        <taxon>unclassified sequences</taxon>
        <taxon>metagenomes</taxon>
        <taxon>ecological metagenomes</taxon>
    </lineage>
</organism>
<protein>
    <submittedName>
        <fullName evidence="1">Uncharacterized protein</fullName>
    </submittedName>
</protein>
<feature type="non-terminal residue" evidence="1">
    <location>
        <position position="1"/>
    </location>
</feature>
<proteinExistence type="predicted"/>
<evidence type="ECO:0000313" key="1">
    <source>
        <dbReference type="EMBL" id="GAG10566.1"/>
    </source>
</evidence>
<accession>X0WD14</accession>
<gene>
    <name evidence="1" type="ORF">S01H1_42919</name>
</gene>